<dbReference type="AlphaFoldDB" id="A0A917XTA6"/>
<comment type="caution">
    <text evidence="1">The sequence shown here is derived from an EMBL/GenBank/DDBJ whole genome shotgun (WGS) entry which is preliminary data.</text>
</comment>
<dbReference type="EMBL" id="BMOS01000004">
    <property type="protein sequence ID" value="GGN52921.1"/>
    <property type="molecule type" value="Genomic_DNA"/>
</dbReference>
<organism evidence="1 2">
    <name type="scientific">Oceanobacillus indicireducens</name>
    <dbReference type="NCBI Taxonomy" id="1004261"/>
    <lineage>
        <taxon>Bacteria</taxon>
        <taxon>Bacillati</taxon>
        <taxon>Bacillota</taxon>
        <taxon>Bacilli</taxon>
        <taxon>Bacillales</taxon>
        <taxon>Bacillaceae</taxon>
        <taxon>Oceanobacillus</taxon>
    </lineage>
</organism>
<proteinExistence type="predicted"/>
<name>A0A917XTA6_9BACI</name>
<protein>
    <submittedName>
        <fullName evidence="1">Uncharacterized protein</fullName>
    </submittedName>
</protein>
<sequence length="45" mass="5230">MDDSAKKKAYIQETMMITRTGKDKEGFKVIYPLYLKNIFPTNLST</sequence>
<evidence type="ECO:0000313" key="2">
    <source>
        <dbReference type="Proteomes" id="UP000624041"/>
    </source>
</evidence>
<evidence type="ECO:0000313" key="1">
    <source>
        <dbReference type="EMBL" id="GGN52921.1"/>
    </source>
</evidence>
<gene>
    <name evidence="1" type="ORF">GCM10007971_09040</name>
</gene>
<dbReference type="Proteomes" id="UP000624041">
    <property type="component" value="Unassembled WGS sequence"/>
</dbReference>
<accession>A0A917XTA6</accession>
<reference evidence="1" key="1">
    <citation type="journal article" date="2014" name="Int. J. Syst. Evol. Microbiol.">
        <title>Complete genome sequence of Corynebacterium casei LMG S-19264T (=DSM 44701T), isolated from a smear-ripened cheese.</title>
        <authorList>
            <consortium name="US DOE Joint Genome Institute (JGI-PGF)"/>
            <person name="Walter F."/>
            <person name="Albersmeier A."/>
            <person name="Kalinowski J."/>
            <person name="Ruckert C."/>
        </authorList>
    </citation>
    <scope>NUCLEOTIDE SEQUENCE</scope>
    <source>
        <strain evidence="1">JCM 17251</strain>
    </source>
</reference>
<keyword evidence="2" id="KW-1185">Reference proteome</keyword>
<reference evidence="1" key="2">
    <citation type="submission" date="2020-09" db="EMBL/GenBank/DDBJ databases">
        <authorList>
            <person name="Sun Q."/>
            <person name="Ohkuma M."/>
        </authorList>
    </citation>
    <scope>NUCLEOTIDE SEQUENCE</scope>
    <source>
        <strain evidence="1">JCM 17251</strain>
    </source>
</reference>